<dbReference type="EC" id="1.13.11.-" evidence="6"/>
<dbReference type="GO" id="GO:0046872">
    <property type="term" value="F:metal ion binding"/>
    <property type="evidence" value="ECO:0007669"/>
    <property type="project" value="UniProtKB-KW"/>
</dbReference>
<keyword evidence="6 7" id="KW-0223">Dioxygenase</keyword>
<keyword evidence="2 5" id="KW-0479">Metal-binding</keyword>
<dbReference type="Proteomes" id="UP000579945">
    <property type="component" value="Unassembled WGS sequence"/>
</dbReference>
<comment type="similarity">
    <text evidence="1 6">Belongs to the carotenoid oxygenase family.</text>
</comment>
<evidence type="ECO:0000313" key="8">
    <source>
        <dbReference type="Proteomes" id="UP000579945"/>
    </source>
</evidence>
<organism evidence="7 8">
    <name type="scientific">Nonomuraea dietziae</name>
    <dbReference type="NCBI Taxonomy" id="65515"/>
    <lineage>
        <taxon>Bacteria</taxon>
        <taxon>Bacillati</taxon>
        <taxon>Actinomycetota</taxon>
        <taxon>Actinomycetes</taxon>
        <taxon>Streptosporangiales</taxon>
        <taxon>Streptosporangiaceae</taxon>
        <taxon>Nonomuraea</taxon>
    </lineage>
</organism>
<evidence type="ECO:0000313" key="7">
    <source>
        <dbReference type="EMBL" id="MBB3725919.1"/>
    </source>
</evidence>
<dbReference type="AlphaFoldDB" id="A0A7W5YQ52"/>
<evidence type="ECO:0000256" key="6">
    <source>
        <dbReference type="RuleBase" id="RU364048"/>
    </source>
</evidence>
<feature type="binding site" evidence="5">
    <location>
        <position position="216"/>
    </location>
    <ligand>
        <name>Fe cation</name>
        <dbReference type="ChEBI" id="CHEBI:24875"/>
        <note>catalytic</note>
    </ligand>
</feature>
<keyword evidence="3 6" id="KW-0560">Oxidoreductase</keyword>
<evidence type="ECO:0000256" key="4">
    <source>
        <dbReference type="ARBA" id="ARBA00023004"/>
    </source>
</evidence>
<dbReference type="PANTHER" id="PTHR10543:SF89">
    <property type="entry name" value="CAROTENOID 9,10(9',10')-CLEAVAGE DIOXYGENASE 1"/>
    <property type="match status" value="1"/>
</dbReference>
<evidence type="ECO:0000256" key="2">
    <source>
        <dbReference type="ARBA" id="ARBA00022723"/>
    </source>
</evidence>
<feature type="binding site" evidence="5">
    <location>
        <position position="167"/>
    </location>
    <ligand>
        <name>Fe cation</name>
        <dbReference type="ChEBI" id="CHEBI:24875"/>
        <note>catalytic</note>
    </ligand>
</feature>
<dbReference type="RefSeq" id="WP_183645445.1">
    <property type="nucleotide sequence ID" value="NZ_JACIBV010000001.1"/>
</dbReference>
<keyword evidence="8" id="KW-1185">Reference proteome</keyword>
<name>A0A7W5YQ52_9ACTN</name>
<dbReference type="GeneID" id="95388315"/>
<dbReference type="EMBL" id="JACIBV010000001">
    <property type="protein sequence ID" value="MBB3725919.1"/>
    <property type="molecule type" value="Genomic_DNA"/>
</dbReference>
<reference evidence="7 8" key="1">
    <citation type="submission" date="2020-08" db="EMBL/GenBank/DDBJ databases">
        <title>Sequencing the genomes of 1000 actinobacteria strains.</title>
        <authorList>
            <person name="Klenk H.-P."/>
        </authorList>
    </citation>
    <scope>NUCLEOTIDE SEQUENCE [LARGE SCALE GENOMIC DNA]</scope>
    <source>
        <strain evidence="7 8">DSM 44320</strain>
    </source>
</reference>
<dbReference type="Pfam" id="PF03055">
    <property type="entry name" value="RPE65"/>
    <property type="match status" value="1"/>
</dbReference>
<dbReference type="GO" id="GO:0016121">
    <property type="term" value="P:carotene catabolic process"/>
    <property type="evidence" value="ECO:0007669"/>
    <property type="project" value="TreeGrafter"/>
</dbReference>
<dbReference type="PANTHER" id="PTHR10543">
    <property type="entry name" value="BETA-CAROTENE DIOXYGENASE"/>
    <property type="match status" value="1"/>
</dbReference>
<keyword evidence="4 5" id="KW-0408">Iron</keyword>
<gene>
    <name evidence="7" type="ORF">FHR33_001779</name>
</gene>
<evidence type="ECO:0000256" key="3">
    <source>
        <dbReference type="ARBA" id="ARBA00023002"/>
    </source>
</evidence>
<protein>
    <recommendedName>
        <fullName evidence="6">Dioxygenase</fullName>
        <ecNumber evidence="6">1.13.11.-</ecNumber>
    </recommendedName>
</protein>
<accession>A0A7W5YQ52</accession>
<proteinExistence type="inferred from homology"/>
<evidence type="ECO:0000256" key="1">
    <source>
        <dbReference type="ARBA" id="ARBA00006787"/>
    </source>
</evidence>
<comment type="cofactor">
    <cofactor evidence="5 6">
        <name>Fe(2+)</name>
        <dbReference type="ChEBI" id="CHEBI:29033"/>
    </cofactor>
    <text evidence="5 6">Binds 1 Fe(2+) ion per subunit.</text>
</comment>
<evidence type="ECO:0000256" key="5">
    <source>
        <dbReference type="PIRSR" id="PIRSR604294-1"/>
    </source>
</evidence>
<sequence>MPIPRSILTKGDLPDLDLRVVRGAWPSDISGHLVISTSDQRTHPVHAFFGDGVMVRLALEPGTDGAAPDRFAWRPRVIDTPSVRLRRRRPEVFTATRLGTTSPFGTLNAANTAPLPWGDRLFATWDAGRPVEIDPVTLAFVAEVGHRDDWAPALDAPVLPLIATTAHPVIDPERGCLWSVTRDVFSGELSVVRYDGSGRHVRRWRVEGVSFPQATHTITQTRDWLVLADTAYKVDLADDRTVTNNPDGPLVLVRKDDLESAGDGGAVRGSVFRLAPEVNHFYAAYDDSAGIRVVMEHTPGVDIGMYLREDDVDAFGRPIDPALRGMYCHGMSPALTTVLEFDPVKGTVTDVARLYDPSRYWQAELSAMDWSFEGQLAPTRHHLVFQGFHPEAINQRALRNYEGRVDPSLFPREETPSVLASLERDSLKPLSEWAWTLEDYPTSPVFVPRAPGGPGRSRYAGRDPGGHSGYLAVVVHHDDGFRVELLDAADVSRGPVAVLAPPGGEVIPFMIHGAWLPRAVPAPRDLERLSFADDLDDRLSSLDPGLQAAARAVAADLIQEGEHHPE</sequence>
<dbReference type="GO" id="GO:0010436">
    <property type="term" value="F:carotenoid dioxygenase activity"/>
    <property type="evidence" value="ECO:0007669"/>
    <property type="project" value="TreeGrafter"/>
</dbReference>
<dbReference type="InterPro" id="IPR004294">
    <property type="entry name" value="Carotenoid_Oase"/>
</dbReference>
<comment type="caution">
    <text evidence="7">The sequence shown here is derived from an EMBL/GenBank/DDBJ whole genome shotgun (WGS) entry which is preliminary data.</text>
</comment>